<feature type="compositionally biased region" description="Low complexity" evidence="1">
    <location>
        <begin position="1009"/>
        <end position="1030"/>
    </location>
</feature>
<feature type="compositionally biased region" description="Low complexity" evidence="1">
    <location>
        <begin position="1115"/>
        <end position="1140"/>
    </location>
</feature>
<feature type="region of interest" description="Disordered" evidence="1">
    <location>
        <begin position="183"/>
        <end position="213"/>
    </location>
</feature>
<reference evidence="4" key="1">
    <citation type="submission" date="2025-08" db="UniProtKB">
        <authorList>
            <consortium name="RefSeq"/>
        </authorList>
    </citation>
    <scope>IDENTIFICATION</scope>
</reference>
<feature type="compositionally biased region" description="Polar residues" evidence="1">
    <location>
        <begin position="956"/>
        <end position="968"/>
    </location>
</feature>
<organism evidence="3 4">
    <name type="scientific">Galeopterus variegatus</name>
    <name type="common">Malayan flying lemur</name>
    <name type="synonym">Cynocephalus variegatus</name>
    <dbReference type="NCBI Taxonomy" id="482537"/>
    <lineage>
        <taxon>Eukaryota</taxon>
        <taxon>Metazoa</taxon>
        <taxon>Chordata</taxon>
        <taxon>Craniata</taxon>
        <taxon>Vertebrata</taxon>
        <taxon>Euteleostomi</taxon>
        <taxon>Mammalia</taxon>
        <taxon>Eutheria</taxon>
        <taxon>Euarchontoglires</taxon>
        <taxon>Dermoptera</taxon>
        <taxon>Cynocephalidae</taxon>
        <taxon>Galeopterus</taxon>
    </lineage>
</organism>
<feature type="compositionally biased region" description="Low complexity" evidence="1">
    <location>
        <begin position="581"/>
        <end position="607"/>
    </location>
</feature>
<keyword evidence="2" id="KW-1133">Transmembrane helix</keyword>
<feature type="compositionally biased region" description="Polar residues" evidence="1">
    <location>
        <begin position="815"/>
        <end position="826"/>
    </location>
</feature>
<feature type="region of interest" description="Disordered" evidence="1">
    <location>
        <begin position="783"/>
        <end position="849"/>
    </location>
</feature>
<keyword evidence="3" id="KW-1185">Reference proteome</keyword>
<evidence type="ECO:0000313" key="3">
    <source>
        <dbReference type="Proteomes" id="UP000694923"/>
    </source>
</evidence>
<feature type="compositionally biased region" description="Low complexity" evidence="1">
    <location>
        <begin position="1212"/>
        <end position="1235"/>
    </location>
</feature>
<evidence type="ECO:0000313" key="4">
    <source>
        <dbReference type="RefSeq" id="XP_008573724.1"/>
    </source>
</evidence>
<keyword evidence="2" id="KW-0472">Membrane</keyword>
<dbReference type="Proteomes" id="UP000694923">
    <property type="component" value="Unplaced"/>
</dbReference>
<proteinExistence type="predicted"/>
<feature type="compositionally biased region" description="Pro residues" evidence="1">
    <location>
        <begin position="1199"/>
        <end position="1211"/>
    </location>
</feature>
<feature type="transmembrane region" description="Helical" evidence="2">
    <location>
        <begin position="12"/>
        <end position="32"/>
    </location>
</feature>
<protein>
    <submittedName>
        <fullName evidence="4">Nascent polypeptide-associated complex subunit alpha, muscle-specific form-like</fullName>
    </submittedName>
</protein>
<feature type="compositionally biased region" description="Polar residues" evidence="1">
    <location>
        <begin position="190"/>
        <end position="202"/>
    </location>
</feature>
<feature type="region of interest" description="Disordered" evidence="1">
    <location>
        <begin position="568"/>
        <end position="651"/>
    </location>
</feature>
<feature type="compositionally biased region" description="Low complexity" evidence="1">
    <location>
        <begin position="1067"/>
        <end position="1076"/>
    </location>
</feature>
<evidence type="ECO:0000256" key="1">
    <source>
        <dbReference type="SAM" id="MobiDB-lite"/>
    </source>
</evidence>
<feature type="compositionally biased region" description="Low complexity" evidence="1">
    <location>
        <begin position="1045"/>
        <end position="1059"/>
    </location>
</feature>
<feature type="compositionally biased region" description="Pro residues" evidence="1">
    <location>
        <begin position="1280"/>
        <end position="1291"/>
    </location>
</feature>
<feature type="compositionally biased region" description="Polar residues" evidence="1">
    <location>
        <begin position="282"/>
        <end position="299"/>
    </location>
</feature>
<feature type="compositionally biased region" description="Polar residues" evidence="1">
    <location>
        <begin position="1375"/>
        <end position="1392"/>
    </location>
</feature>
<feature type="compositionally biased region" description="Low complexity" evidence="1">
    <location>
        <begin position="1147"/>
        <end position="1170"/>
    </location>
</feature>
<feature type="region of interest" description="Disordered" evidence="1">
    <location>
        <begin position="66"/>
        <end position="103"/>
    </location>
</feature>
<accession>A0ABM0QZD3</accession>
<feature type="compositionally biased region" description="Low complexity" evidence="1">
    <location>
        <begin position="1083"/>
        <end position="1108"/>
    </location>
</feature>
<dbReference type="GeneID" id="103592687"/>
<feature type="compositionally biased region" description="Pro residues" evidence="1">
    <location>
        <begin position="929"/>
        <end position="938"/>
    </location>
</feature>
<feature type="region of interest" description="Disordered" evidence="1">
    <location>
        <begin position="863"/>
        <end position="1613"/>
    </location>
</feature>
<dbReference type="RefSeq" id="XP_008573724.1">
    <property type="nucleotide sequence ID" value="XM_008575502.1"/>
</dbReference>
<feature type="compositionally biased region" description="Pro residues" evidence="1">
    <location>
        <begin position="908"/>
        <end position="920"/>
    </location>
</feature>
<keyword evidence="2" id="KW-0812">Transmembrane</keyword>
<name>A0ABM0QZD3_GALVR</name>
<evidence type="ECO:0000256" key="2">
    <source>
        <dbReference type="SAM" id="Phobius"/>
    </source>
</evidence>
<feature type="compositionally biased region" description="Low complexity" evidence="1">
    <location>
        <begin position="875"/>
        <end position="885"/>
    </location>
</feature>
<feature type="compositionally biased region" description="Polar residues" evidence="1">
    <location>
        <begin position="796"/>
        <end position="805"/>
    </location>
</feature>
<gene>
    <name evidence="4" type="primary">LOC103592687</name>
</gene>
<feature type="compositionally biased region" description="Polar residues" evidence="1">
    <location>
        <begin position="89"/>
        <end position="98"/>
    </location>
</feature>
<sequence>MYLGKLGCITHLFVLFFLFPLSPICFFPPALLPRSSTLSVTTALEQPRPTLNPPCSLAPQQCPLATAPQPPPFPSPSSISSTPFEVPFPQSSSGTAQPLGTAPDTPTFLPNLIGPPISPAALALAAPMITPTLKGAHSSSTPLALVALAPHSVQKSSVFPPNPFTSPPSVTVAESASLTSLSAPIAPSEPKTSPIQAPSQVVPNPESAPSPPGIVSAIPSRLVTTLASVQSGIASCPQIPSTTPLAITSPQVKSIPTSSALASPQNLVSFSLKGPVSPPAALSSSTQSIPTVTSSQKTMAPSIPPVFSTPLGSHLSPLHQSSFSSSVQHVDQTGPTALSDPTMNTISVDHSSIRASYHSEGSVIPPLSSRNEVVPAAVAAFSVGAPPSPLAPSVDKSPSSIASITSYNPSGSLNVATSSSLSPAAPLILKGSPVATHHQSLMAQIPVSPGSPGLKEAPVSSVGATQLVMTNPSTISAVSTILDVATCLSPISSVPTGSQEPTSSTALVMAPVASKELPTQVATTLGIPVSLPVPAPEDLKNLPTSLLVKFPTQKDLQTVPASLVFSAGAGLPTKKDPTLPPLALATPKNSPSTQSTSSSLEITLSPEASPARKSPVEPHPVGEPASATPLGDNSPTSVIKTDPHASPDPAGLLLKSLVTTFPLESADPARVAPTTAKVTSNPAVTASPFLEGPVFLAPKHHPAKKGTSSLTTLPSVPPTSGSCPVTSTVTLSPQNVSTSLAALVPAPEIPKPVLFPSLPLTGTSTGAKKFDGISHTLTVGAVASSPEGCPAKDSGGSVTESSKGTLTYLADSPSPLGTSVSPQTKRPPTKKESAIPDAPVGSLSSPVSPIETSFLPEASLSFQGPKVSHTKKHSSTPPTMTLPSPKKAPATRASKGGPAIPSPKGVPTCPPVTPPSPKKNPSPKGGPATPAPKGPPTSPAMTLPSPKAHTPPAVISPSSKESLATPSPNEAATPPAVTPPSPEEAPATSVPKGAPAKPKGALTPPAMTPPSLKKAPAIPAPKGSPASPSPKGTPSTLAVTPPQKAPTTPAETPSPKEAPATPPPKGAPATPSSKGAPTPPALTSPSPKEAPATPAPKGAPATPSSKGAPTPPALTSPSPKEAPATPAPKGAPATPSSKGAPTPPALTSPSPKEAPATPAPKGTPTTPSSKGAPTPPALTSLSPKEVPATPATPSSKGAPTPPAVTSPPPKEAPATPATPSSKGAPTPPALTSSSPKEAPLTPATPSSKGAPTPPAVTSPSPKEAPAPKGALATPSSRGAPTPPAVTPPSPKKIPATSAPKGVPPPPAVTSPSLKDAPATSAPRGVPATPSPNGAPATPAVTPSPKKAPATLFPKGAPTHSAVTPPSPREAPMPTAVSSSPKGSPTSPVSVTCTMGAIAPRASKGLSAKKGLTAPKEGLTAATSESVPVITAPTQKGLPAKKSSANSPPICPDPSAKNGTKGPLSKTAKALHISPAKDKDSFHSPKGPLTPFESKTSTALVAPTSEKVLSKAGSAASVSPAPTPPVSLPLAPSLVPPLLPKQQFLPSSPGLVLESPSKPPTPAEEDELPPLIPPEPVSGGVPFQLVLDNMPTPKPAGITAPPPSAKQPVLKNNKDLVMTSCPRILFS</sequence>
<feature type="region of interest" description="Disordered" evidence="1">
    <location>
        <begin position="279"/>
        <end position="299"/>
    </location>
</feature>